<evidence type="ECO:0000259" key="5">
    <source>
        <dbReference type="PROSITE" id="PS50893"/>
    </source>
</evidence>
<dbReference type="AlphaFoldDB" id="A0A935C395"/>
<dbReference type="RefSeq" id="WP_201427704.1">
    <property type="nucleotide sequence ID" value="NZ_JAEQMG010000098.1"/>
</dbReference>
<dbReference type="Pfam" id="PF00005">
    <property type="entry name" value="ABC_tran"/>
    <property type="match status" value="1"/>
</dbReference>
<evidence type="ECO:0000256" key="4">
    <source>
        <dbReference type="ARBA" id="ARBA00022840"/>
    </source>
</evidence>
<keyword evidence="3" id="KW-0547">Nucleotide-binding</keyword>
<dbReference type="Proteomes" id="UP000633365">
    <property type="component" value="Unassembled WGS sequence"/>
</dbReference>
<dbReference type="SMART" id="SM00382">
    <property type="entry name" value="AAA"/>
    <property type="match status" value="1"/>
</dbReference>
<dbReference type="InterPro" id="IPR003593">
    <property type="entry name" value="AAA+_ATPase"/>
</dbReference>
<evidence type="ECO:0000256" key="1">
    <source>
        <dbReference type="ARBA" id="ARBA00005417"/>
    </source>
</evidence>
<dbReference type="PANTHER" id="PTHR43335:SF4">
    <property type="entry name" value="ABC TRANSPORTER, ATP-BINDING PROTEIN"/>
    <property type="match status" value="1"/>
</dbReference>
<protein>
    <submittedName>
        <fullName evidence="6">ATP-binding cassette domain-containing protein</fullName>
    </submittedName>
</protein>
<keyword evidence="2" id="KW-0813">Transport</keyword>
<comment type="caution">
    <text evidence="6">The sequence shown here is derived from an EMBL/GenBank/DDBJ whole genome shotgun (WGS) entry which is preliminary data.</text>
</comment>
<proteinExistence type="inferred from homology"/>
<dbReference type="PROSITE" id="PS50893">
    <property type="entry name" value="ABC_TRANSPORTER_2"/>
    <property type="match status" value="1"/>
</dbReference>
<name>A0A935C395_9FIRM</name>
<dbReference type="SUPFAM" id="SSF52540">
    <property type="entry name" value="P-loop containing nucleoside triphosphate hydrolases"/>
    <property type="match status" value="1"/>
</dbReference>
<dbReference type="InterPro" id="IPR027417">
    <property type="entry name" value="P-loop_NTPase"/>
</dbReference>
<evidence type="ECO:0000313" key="6">
    <source>
        <dbReference type="EMBL" id="MBK6088892.1"/>
    </source>
</evidence>
<evidence type="ECO:0000256" key="3">
    <source>
        <dbReference type="ARBA" id="ARBA00022741"/>
    </source>
</evidence>
<dbReference type="CDD" id="cd03230">
    <property type="entry name" value="ABC_DR_subfamily_A"/>
    <property type="match status" value="1"/>
</dbReference>
<accession>A0A935C395</accession>
<evidence type="ECO:0000256" key="2">
    <source>
        <dbReference type="ARBA" id="ARBA00022448"/>
    </source>
</evidence>
<dbReference type="InterPro" id="IPR003439">
    <property type="entry name" value="ABC_transporter-like_ATP-bd"/>
</dbReference>
<keyword evidence="4 6" id="KW-0067">ATP-binding</keyword>
<dbReference type="GO" id="GO:0016887">
    <property type="term" value="F:ATP hydrolysis activity"/>
    <property type="evidence" value="ECO:0007669"/>
    <property type="project" value="InterPro"/>
</dbReference>
<gene>
    <name evidence="6" type="ORF">JKK62_09585</name>
</gene>
<comment type="similarity">
    <text evidence="1">Belongs to the ABC transporter superfamily.</text>
</comment>
<organism evidence="6 7">
    <name type="scientific">Ruminococcus difficilis</name>
    <dbReference type="NCBI Taxonomy" id="2763069"/>
    <lineage>
        <taxon>Bacteria</taxon>
        <taxon>Bacillati</taxon>
        <taxon>Bacillota</taxon>
        <taxon>Clostridia</taxon>
        <taxon>Eubacteriales</taxon>
        <taxon>Oscillospiraceae</taxon>
        <taxon>Ruminococcus</taxon>
    </lineage>
</organism>
<evidence type="ECO:0000313" key="7">
    <source>
        <dbReference type="Proteomes" id="UP000633365"/>
    </source>
</evidence>
<dbReference type="Gene3D" id="3.40.50.300">
    <property type="entry name" value="P-loop containing nucleotide triphosphate hydrolases"/>
    <property type="match status" value="1"/>
</dbReference>
<feature type="domain" description="ABC transporter" evidence="5">
    <location>
        <begin position="2"/>
        <end position="230"/>
    </location>
</feature>
<keyword evidence="7" id="KW-1185">Reference proteome</keyword>
<sequence>MIEVQHVTKRYGSVKALDDISFTADSGEVVGLLGPNGAGKSTTMNIITGYLSAGEGTVLIDGVDILEHPKQAKAKIGYLPEIPPLYVDMTVRRYLEFIFDLKKVKLPKKEHIAEVMTIVKISDVESRVIRNLSKGYRQRVGLAAALLGNPPVLILDEPTVGLDPKQIIDIRKLIKSLGKKHTIIFSSHVLSEVSAVCDRIVMINNGKIVADAATDKLSESISGEGILALEVEGAVSTVREAIGTVDGVKRVSKAAGNNYTVEYESGVDVRRGIFNVLAKAGCPILMMRSGNLTLEESFLKLTEGGAD</sequence>
<dbReference type="EMBL" id="JAEQMG010000098">
    <property type="protein sequence ID" value="MBK6088892.1"/>
    <property type="molecule type" value="Genomic_DNA"/>
</dbReference>
<dbReference type="GO" id="GO:0005524">
    <property type="term" value="F:ATP binding"/>
    <property type="evidence" value="ECO:0007669"/>
    <property type="project" value="UniProtKB-KW"/>
</dbReference>
<reference evidence="6" key="1">
    <citation type="submission" date="2021-01" db="EMBL/GenBank/DDBJ databases">
        <title>Genome public.</title>
        <authorList>
            <person name="Liu C."/>
            <person name="Sun Q."/>
        </authorList>
    </citation>
    <scope>NUCLEOTIDE SEQUENCE</scope>
    <source>
        <strain evidence="6">M6</strain>
    </source>
</reference>
<dbReference type="PANTHER" id="PTHR43335">
    <property type="entry name" value="ABC TRANSPORTER, ATP-BINDING PROTEIN"/>
    <property type="match status" value="1"/>
</dbReference>